<dbReference type="OrthoDB" id="192611at2759"/>
<evidence type="ECO:0000313" key="3">
    <source>
        <dbReference type="Proteomes" id="UP000807353"/>
    </source>
</evidence>
<dbReference type="EMBL" id="MU150296">
    <property type="protein sequence ID" value="KAF9460580.1"/>
    <property type="molecule type" value="Genomic_DNA"/>
</dbReference>
<gene>
    <name evidence="2" type="ORF">BDZ94DRAFT_1265659</name>
</gene>
<accession>A0A9P5Y3M4</accession>
<feature type="compositionally biased region" description="Low complexity" evidence="1">
    <location>
        <begin position="41"/>
        <end position="55"/>
    </location>
</feature>
<organism evidence="2 3">
    <name type="scientific">Collybia nuda</name>
    <dbReference type="NCBI Taxonomy" id="64659"/>
    <lineage>
        <taxon>Eukaryota</taxon>
        <taxon>Fungi</taxon>
        <taxon>Dikarya</taxon>
        <taxon>Basidiomycota</taxon>
        <taxon>Agaricomycotina</taxon>
        <taxon>Agaricomycetes</taxon>
        <taxon>Agaricomycetidae</taxon>
        <taxon>Agaricales</taxon>
        <taxon>Tricholomatineae</taxon>
        <taxon>Clitocybaceae</taxon>
        <taxon>Collybia</taxon>
    </lineage>
</organism>
<comment type="caution">
    <text evidence="2">The sequence shown here is derived from an EMBL/GenBank/DDBJ whole genome shotgun (WGS) entry which is preliminary data.</text>
</comment>
<proteinExistence type="predicted"/>
<reference evidence="2" key="1">
    <citation type="submission" date="2020-11" db="EMBL/GenBank/DDBJ databases">
        <authorList>
            <consortium name="DOE Joint Genome Institute"/>
            <person name="Ahrendt S."/>
            <person name="Riley R."/>
            <person name="Andreopoulos W."/>
            <person name="Labutti K."/>
            <person name="Pangilinan J."/>
            <person name="Ruiz-Duenas F.J."/>
            <person name="Barrasa J.M."/>
            <person name="Sanchez-Garcia M."/>
            <person name="Camarero S."/>
            <person name="Miyauchi S."/>
            <person name="Serrano A."/>
            <person name="Linde D."/>
            <person name="Babiker R."/>
            <person name="Drula E."/>
            <person name="Ayuso-Fernandez I."/>
            <person name="Pacheco R."/>
            <person name="Padilla G."/>
            <person name="Ferreira P."/>
            <person name="Barriuso J."/>
            <person name="Kellner H."/>
            <person name="Castanera R."/>
            <person name="Alfaro M."/>
            <person name="Ramirez L."/>
            <person name="Pisabarro A.G."/>
            <person name="Kuo A."/>
            <person name="Tritt A."/>
            <person name="Lipzen A."/>
            <person name="He G."/>
            <person name="Yan M."/>
            <person name="Ng V."/>
            <person name="Cullen D."/>
            <person name="Martin F."/>
            <person name="Rosso M.-N."/>
            <person name="Henrissat B."/>
            <person name="Hibbett D."/>
            <person name="Martinez A.T."/>
            <person name="Grigoriev I.V."/>
        </authorList>
    </citation>
    <scope>NUCLEOTIDE SEQUENCE</scope>
    <source>
        <strain evidence="2">CBS 247.69</strain>
    </source>
</reference>
<name>A0A9P5Y3M4_9AGAR</name>
<feature type="region of interest" description="Disordered" evidence="1">
    <location>
        <begin position="36"/>
        <end position="64"/>
    </location>
</feature>
<evidence type="ECO:0000256" key="1">
    <source>
        <dbReference type="SAM" id="MobiDB-lite"/>
    </source>
</evidence>
<evidence type="ECO:0000313" key="2">
    <source>
        <dbReference type="EMBL" id="KAF9460580.1"/>
    </source>
</evidence>
<feature type="non-terminal residue" evidence="2">
    <location>
        <position position="1"/>
    </location>
</feature>
<sequence length="102" mass="11142">KINSHAGVRSDLFKRPLENALITDFFGGVAQVEVTPPRQGSALPPSNSPTSPSQPDQKVHRAANNIPSTPHLISLFDGWREMRTWGSIAVMGVLIGWVSLRK</sequence>
<dbReference type="AlphaFoldDB" id="A0A9P5Y3M4"/>
<keyword evidence="3" id="KW-1185">Reference proteome</keyword>
<protein>
    <submittedName>
        <fullName evidence="2">Uncharacterized protein</fullName>
    </submittedName>
</protein>
<dbReference type="Proteomes" id="UP000807353">
    <property type="component" value="Unassembled WGS sequence"/>
</dbReference>